<name>A0A9P0VW20_9ASCO</name>
<reference evidence="8" key="1">
    <citation type="submission" date="2022-03" db="EMBL/GenBank/DDBJ databases">
        <authorList>
            <person name="Legras J.-L."/>
            <person name="Devillers H."/>
            <person name="Grondin C."/>
        </authorList>
    </citation>
    <scope>NUCLEOTIDE SEQUENCE</scope>
    <source>
        <strain evidence="8">CLIB 1423</strain>
    </source>
</reference>
<keyword evidence="9" id="KW-1185">Reference proteome</keyword>
<feature type="region of interest" description="Disordered" evidence="6">
    <location>
        <begin position="1"/>
        <end position="44"/>
    </location>
</feature>
<proteinExistence type="inferred from homology"/>
<gene>
    <name evidence="8" type="ORF">CLIB1423_01S01662</name>
</gene>
<dbReference type="InterPro" id="IPR004839">
    <property type="entry name" value="Aminotransferase_I/II_large"/>
</dbReference>
<dbReference type="Proteomes" id="UP000837801">
    <property type="component" value="Unassembled WGS sequence"/>
</dbReference>
<dbReference type="OrthoDB" id="691673at2759"/>
<comment type="caution">
    <text evidence="8">The sequence shown here is derived from an EMBL/GenBank/DDBJ whole genome shotgun (WGS) entry which is preliminary data.</text>
</comment>
<dbReference type="Gene3D" id="3.40.640.10">
    <property type="entry name" value="Type I PLP-dependent aspartate aminotransferase-like (Major domain)"/>
    <property type="match status" value="1"/>
</dbReference>
<evidence type="ECO:0000313" key="9">
    <source>
        <dbReference type="Proteomes" id="UP000837801"/>
    </source>
</evidence>
<sequence>MTANNSFVHENLISKRASKRSNARTSSAATEDAPAGFEPHPKPLALHRGMPNAGFFPIDSIDVNLVEYPFQKSLSIPITNASVESFFPDEKSVSRTNTVTIKKVDDPEYVDISTALQYGSVAGIPQLLQFTQEFINRVHKPAFEDWDTVITSGAGDGLIKAANLLLDAGDVILVEEFTFTPFLENIEDVGGIPVPIKLNLDKDSGKELGLDVEYLSDLLANWETEKPGLPFPKALYVIPSGQNPIGTTQSIETRKKVYKLAEKYDFAIIEDDVYGYLTLRPFQKPASIFKLNDFLEVDDFIANHITPSYLTIDKSGRVIRIETFSKLFAPGLRLGFIVAHKRVTTVIKNYASDVTRSASGTSQLIVQNVIAKKFGGVDGWLQWILKLRITYSHRKDLLLNQIFESAAYKKGFLEVIDPTAGMFVSVFIKLAKGVDAQAKLKLLNYKFKNFGVGVIPGITRTVDKKFSEDRSNFYRLTFAPAEDDNEITEAGQRFVEAVEDFFEKGLEY</sequence>
<keyword evidence="4" id="KW-0808">Transferase</keyword>
<dbReference type="EMBL" id="CAKXYY010000001">
    <property type="protein sequence ID" value="CAH2350067.1"/>
    <property type="molecule type" value="Genomic_DNA"/>
</dbReference>
<dbReference type="Pfam" id="PF00155">
    <property type="entry name" value="Aminotran_1_2"/>
    <property type="match status" value="1"/>
</dbReference>
<dbReference type="GO" id="GO:0008793">
    <property type="term" value="F:aromatic-amino-acid transaminase activity"/>
    <property type="evidence" value="ECO:0007669"/>
    <property type="project" value="TreeGrafter"/>
</dbReference>
<evidence type="ECO:0000256" key="1">
    <source>
        <dbReference type="ARBA" id="ARBA00001933"/>
    </source>
</evidence>
<dbReference type="GO" id="GO:0030170">
    <property type="term" value="F:pyridoxal phosphate binding"/>
    <property type="evidence" value="ECO:0007669"/>
    <property type="project" value="InterPro"/>
</dbReference>
<dbReference type="CDD" id="cd00609">
    <property type="entry name" value="AAT_like"/>
    <property type="match status" value="1"/>
</dbReference>
<evidence type="ECO:0000256" key="4">
    <source>
        <dbReference type="ARBA" id="ARBA00022679"/>
    </source>
</evidence>
<dbReference type="PANTHER" id="PTHR42790:SF2">
    <property type="entry name" value="AROMATIC AMINO ACID AMINOTRANSFERASE 2"/>
    <property type="match status" value="1"/>
</dbReference>
<comment type="cofactor">
    <cofactor evidence="1">
        <name>pyridoxal 5'-phosphate</name>
        <dbReference type="ChEBI" id="CHEBI:597326"/>
    </cofactor>
</comment>
<dbReference type="InterPro" id="IPR050859">
    <property type="entry name" value="Class-I_PLP-dep_aminotransf"/>
</dbReference>
<dbReference type="GO" id="GO:0006571">
    <property type="term" value="P:tyrosine biosynthetic process"/>
    <property type="evidence" value="ECO:0007669"/>
    <property type="project" value="TreeGrafter"/>
</dbReference>
<evidence type="ECO:0000256" key="3">
    <source>
        <dbReference type="ARBA" id="ARBA00022576"/>
    </source>
</evidence>
<protein>
    <submittedName>
        <fullName evidence="8">Aromatic amino acid aminotransferase 2</fullName>
    </submittedName>
</protein>
<dbReference type="SUPFAM" id="SSF53383">
    <property type="entry name" value="PLP-dependent transferases"/>
    <property type="match status" value="1"/>
</dbReference>
<evidence type="ECO:0000313" key="8">
    <source>
        <dbReference type="EMBL" id="CAH2350067.1"/>
    </source>
</evidence>
<dbReference type="InterPro" id="IPR015424">
    <property type="entry name" value="PyrdxlP-dep_Trfase"/>
</dbReference>
<keyword evidence="3 8" id="KW-0032">Aminotransferase</keyword>
<feature type="domain" description="Aminotransferase class I/classII large" evidence="7">
    <location>
        <begin position="106"/>
        <end position="492"/>
    </location>
</feature>
<evidence type="ECO:0000256" key="6">
    <source>
        <dbReference type="SAM" id="MobiDB-lite"/>
    </source>
</evidence>
<organism evidence="8 9">
    <name type="scientific">[Candida] railenensis</name>
    <dbReference type="NCBI Taxonomy" id="45579"/>
    <lineage>
        <taxon>Eukaryota</taxon>
        <taxon>Fungi</taxon>
        <taxon>Dikarya</taxon>
        <taxon>Ascomycota</taxon>
        <taxon>Saccharomycotina</taxon>
        <taxon>Pichiomycetes</taxon>
        <taxon>Debaryomycetaceae</taxon>
        <taxon>Kurtzmaniella</taxon>
    </lineage>
</organism>
<keyword evidence="5" id="KW-0663">Pyridoxal phosphate</keyword>
<dbReference type="PANTHER" id="PTHR42790">
    <property type="entry name" value="AMINOTRANSFERASE"/>
    <property type="match status" value="1"/>
</dbReference>
<dbReference type="GO" id="GO:0019878">
    <property type="term" value="P:lysine biosynthetic process via aminoadipic acid"/>
    <property type="evidence" value="ECO:0007669"/>
    <property type="project" value="TreeGrafter"/>
</dbReference>
<evidence type="ECO:0000256" key="5">
    <source>
        <dbReference type="ARBA" id="ARBA00022898"/>
    </source>
</evidence>
<dbReference type="GO" id="GO:0009074">
    <property type="term" value="P:aromatic amino acid family catabolic process"/>
    <property type="evidence" value="ECO:0007669"/>
    <property type="project" value="TreeGrafter"/>
</dbReference>
<dbReference type="InterPro" id="IPR015421">
    <property type="entry name" value="PyrdxlP-dep_Trfase_major"/>
</dbReference>
<dbReference type="AlphaFoldDB" id="A0A9P0VW20"/>
<evidence type="ECO:0000256" key="2">
    <source>
        <dbReference type="ARBA" id="ARBA00007441"/>
    </source>
</evidence>
<evidence type="ECO:0000259" key="7">
    <source>
        <dbReference type="Pfam" id="PF00155"/>
    </source>
</evidence>
<comment type="similarity">
    <text evidence="2">Belongs to the class-I pyridoxal-phosphate-dependent aminotransferase family.</text>
</comment>
<dbReference type="GO" id="GO:0047536">
    <property type="term" value="F:2-aminoadipate transaminase activity"/>
    <property type="evidence" value="ECO:0007669"/>
    <property type="project" value="TreeGrafter"/>
</dbReference>
<accession>A0A9P0VW20</accession>